<sequence length="343" mass="35395">MASPDVPVSRRARRDARRRSLRRGWLAVGSSVLGLGTIVAIVMALTAPPLSEDTTLVQQSAAASTATSAAPMVVEALPVPQMSTSPSGSGSSGEAASGESDAAVCDDTAVTEALAAGDDGGAIAAVGGAEAFRDAVASGSAPCVSLSDAARVWTVVNKQRAYDPLEYQPTPRKLPDSVRNLAGGSLRSDAAGALTSMVADAADAGVGEIALESGYRSYRTQQSTYGNHVADMGQGEADKVSARPGFSEHQSGLAADVVACGADGCTSLDGLAGTAQGDWVAEHSWEYGFIVRYEDGYTDTTGYSPEPWHLRYIGTDLAAAYHDGNWHTLEDFFALPAAPDYVD</sequence>
<dbReference type="EMBL" id="JACGWY010000001">
    <property type="protein sequence ID" value="MBA8814986.1"/>
    <property type="molecule type" value="Genomic_DNA"/>
</dbReference>
<feature type="transmembrane region" description="Helical" evidence="2">
    <location>
        <begin position="24"/>
        <end position="45"/>
    </location>
</feature>
<evidence type="ECO:0000256" key="2">
    <source>
        <dbReference type="SAM" id="Phobius"/>
    </source>
</evidence>
<dbReference type="Gene3D" id="3.30.1380.10">
    <property type="match status" value="1"/>
</dbReference>
<dbReference type="InterPro" id="IPR052179">
    <property type="entry name" value="DD-CPase-like"/>
</dbReference>
<dbReference type="Proteomes" id="UP000526083">
    <property type="component" value="Unassembled WGS sequence"/>
</dbReference>
<organism evidence="4 5">
    <name type="scientific">Microbacterium halimionae</name>
    <dbReference type="NCBI Taxonomy" id="1526413"/>
    <lineage>
        <taxon>Bacteria</taxon>
        <taxon>Bacillati</taxon>
        <taxon>Actinomycetota</taxon>
        <taxon>Actinomycetes</taxon>
        <taxon>Micrococcales</taxon>
        <taxon>Microbacteriaceae</taxon>
        <taxon>Microbacterium</taxon>
    </lineage>
</organism>
<reference evidence="4 5" key="1">
    <citation type="submission" date="2020-07" db="EMBL/GenBank/DDBJ databases">
        <title>Sequencing the genomes of 1000 actinobacteria strains.</title>
        <authorList>
            <person name="Klenk H.-P."/>
        </authorList>
    </citation>
    <scope>NUCLEOTIDE SEQUENCE [LARGE SCALE GENOMIC DNA]</scope>
    <source>
        <strain evidence="4 5">DSM 27576</strain>
    </source>
</reference>
<dbReference type="AlphaFoldDB" id="A0A7W3JLA2"/>
<evidence type="ECO:0000256" key="1">
    <source>
        <dbReference type="SAM" id="MobiDB-lite"/>
    </source>
</evidence>
<dbReference type="RefSeq" id="WP_167044728.1">
    <property type="nucleotide sequence ID" value="NZ_JAAOZB010000001.1"/>
</dbReference>
<accession>A0A7W3JLA2</accession>
<dbReference type="EC" id="3.4.16.4" evidence="4"/>
<dbReference type="PANTHER" id="PTHR34385:SF1">
    <property type="entry name" value="PEPTIDOGLYCAN L-ALANYL-D-GLUTAMATE ENDOPEPTIDASE CWLK"/>
    <property type="match status" value="1"/>
</dbReference>
<dbReference type="CDD" id="cd14852">
    <property type="entry name" value="LD-carboxypeptidase"/>
    <property type="match status" value="1"/>
</dbReference>
<evidence type="ECO:0000313" key="5">
    <source>
        <dbReference type="Proteomes" id="UP000526083"/>
    </source>
</evidence>
<dbReference type="GO" id="GO:0006508">
    <property type="term" value="P:proteolysis"/>
    <property type="evidence" value="ECO:0007669"/>
    <property type="project" value="InterPro"/>
</dbReference>
<protein>
    <submittedName>
        <fullName evidence="4">D-alanyl-D-alanine carboxypeptidase</fullName>
        <ecNumber evidence="4">3.4.16.4</ecNumber>
    </submittedName>
</protein>
<dbReference type="Pfam" id="PF02557">
    <property type="entry name" value="VanY"/>
    <property type="match status" value="1"/>
</dbReference>
<dbReference type="InterPro" id="IPR003709">
    <property type="entry name" value="VanY-like_core_dom"/>
</dbReference>
<evidence type="ECO:0000259" key="3">
    <source>
        <dbReference type="Pfam" id="PF02557"/>
    </source>
</evidence>
<dbReference type="InterPro" id="IPR009045">
    <property type="entry name" value="Zn_M74/Hedgehog-like"/>
</dbReference>
<feature type="compositionally biased region" description="Low complexity" evidence="1">
    <location>
        <begin position="83"/>
        <end position="103"/>
    </location>
</feature>
<dbReference type="PANTHER" id="PTHR34385">
    <property type="entry name" value="D-ALANYL-D-ALANINE CARBOXYPEPTIDASE"/>
    <property type="match status" value="1"/>
</dbReference>
<dbReference type="SUPFAM" id="SSF55166">
    <property type="entry name" value="Hedgehog/DD-peptidase"/>
    <property type="match status" value="1"/>
</dbReference>
<feature type="domain" description="D-alanyl-D-alanine carboxypeptidase-like core" evidence="3">
    <location>
        <begin position="185"/>
        <end position="314"/>
    </location>
</feature>
<proteinExistence type="predicted"/>
<keyword evidence="4" id="KW-0645">Protease</keyword>
<dbReference type="InterPro" id="IPR058193">
    <property type="entry name" value="VanY/YodJ_core_dom"/>
</dbReference>
<dbReference type="GO" id="GO:0009002">
    <property type="term" value="F:serine-type D-Ala-D-Ala carboxypeptidase activity"/>
    <property type="evidence" value="ECO:0007669"/>
    <property type="project" value="UniProtKB-EC"/>
</dbReference>
<gene>
    <name evidence="4" type="ORF">FHX48_000038</name>
</gene>
<feature type="region of interest" description="Disordered" evidence="1">
    <location>
        <begin position="80"/>
        <end position="103"/>
    </location>
</feature>
<keyword evidence="2" id="KW-0812">Transmembrane</keyword>
<comment type="caution">
    <text evidence="4">The sequence shown here is derived from an EMBL/GenBank/DDBJ whole genome shotgun (WGS) entry which is preliminary data.</text>
</comment>
<keyword evidence="2" id="KW-0472">Membrane</keyword>
<evidence type="ECO:0000313" key="4">
    <source>
        <dbReference type="EMBL" id="MBA8814986.1"/>
    </source>
</evidence>
<name>A0A7W3JLA2_9MICO</name>
<keyword evidence="4" id="KW-0121">Carboxypeptidase</keyword>
<keyword evidence="4" id="KW-0378">Hydrolase</keyword>
<keyword evidence="2" id="KW-1133">Transmembrane helix</keyword>
<keyword evidence="5" id="KW-1185">Reference proteome</keyword>